<dbReference type="CDD" id="cd00672">
    <property type="entry name" value="CysRS_core"/>
    <property type="match status" value="1"/>
</dbReference>
<feature type="region of interest" description="Disordered" evidence="11">
    <location>
        <begin position="524"/>
        <end position="544"/>
    </location>
</feature>
<keyword evidence="7" id="KW-0067">ATP-binding</keyword>
<dbReference type="Gene3D" id="1.20.120.1910">
    <property type="entry name" value="Cysteine-tRNA ligase, C-terminal anti-codon recognition domain"/>
    <property type="match status" value="1"/>
</dbReference>
<organism evidence="13 14">
    <name type="scientific">Aulographum hederae CBS 113979</name>
    <dbReference type="NCBI Taxonomy" id="1176131"/>
    <lineage>
        <taxon>Eukaryota</taxon>
        <taxon>Fungi</taxon>
        <taxon>Dikarya</taxon>
        <taxon>Ascomycota</taxon>
        <taxon>Pezizomycotina</taxon>
        <taxon>Dothideomycetes</taxon>
        <taxon>Pleosporomycetidae</taxon>
        <taxon>Aulographales</taxon>
        <taxon>Aulographaceae</taxon>
    </lineage>
</organism>
<keyword evidence="6" id="KW-0862">Zinc</keyword>
<evidence type="ECO:0000256" key="3">
    <source>
        <dbReference type="ARBA" id="ARBA00022598"/>
    </source>
</evidence>
<evidence type="ECO:0000256" key="8">
    <source>
        <dbReference type="ARBA" id="ARBA00022917"/>
    </source>
</evidence>
<dbReference type="EC" id="6.1.1.16" evidence="2"/>
<reference evidence="13" key="1">
    <citation type="journal article" date="2020" name="Stud. Mycol.">
        <title>101 Dothideomycetes genomes: a test case for predicting lifestyles and emergence of pathogens.</title>
        <authorList>
            <person name="Haridas S."/>
            <person name="Albert R."/>
            <person name="Binder M."/>
            <person name="Bloem J."/>
            <person name="Labutti K."/>
            <person name="Salamov A."/>
            <person name="Andreopoulos B."/>
            <person name="Baker S."/>
            <person name="Barry K."/>
            <person name="Bills G."/>
            <person name="Bluhm B."/>
            <person name="Cannon C."/>
            <person name="Castanera R."/>
            <person name="Culley D."/>
            <person name="Daum C."/>
            <person name="Ezra D."/>
            <person name="Gonzalez J."/>
            <person name="Henrissat B."/>
            <person name="Kuo A."/>
            <person name="Liang C."/>
            <person name="Lipzen A."/>
            <person name="Lutzoni F."/>
            <person name="Magnuson J."/>
            <person name="Mondo S."/>
            <person name="Nolan M."/>
            <person name="Ohm R."/>
            <person name="Pangilinan J."/>
            <person name="Park H.-J."/>
            <person name="Ramirez L."/>
            <person name="Alfaro M."/>
            <person name="Sun H."/>
            <person name="Tritt A."/>
            <person name="Yoshinaga Y."/>
            <person name="Zwiers L.-H."/>
            <person name="Turgeon B."/>
            <person name="Goodwin S."/>
            <person name="Spatafora J."/>
            <person name="Crous P."/>
            <person name="Grigoriev I."/>
        </authorList>
    </citation>
    <scope>NUCLEOTIDE SEQUENCE</scope>
    <source>
        <strain evidence="13">CBS 113979</strain>
    </source>
</reference>
<dbReference type="Proteomes" id="UP000800041">
    <property type="component" value="Unassembled WGS sequence"/>
</dbReference>
<dbReference type="InterPro" id="IPR024909">
    <property type="entry name" value="Cys-tRNA/MSH_ligase"/>
</dbReference>
<evidence type="ECO:0000259" key="12">
    <source>
        <dbReference type="Pfam" id="PF01406"/>
    </source>
</evidence>
<evidence type="ECO:0000256" key="4">
    <source>
        <dbReference type="ARBA" id="ARBA00022723"/>
    </source>
</evidence>
<keyword evidence="14" id="KW-1185">Reference proteome</keyword>
<dbReference type="PANTHER" id="PTHR10890:SF3">
    <property type="entry name" value="CYSTEINE--TRNA LIGASE, CYTOPLASMIC"/>
    <property type="match status" value="1"/>
</dbReference>
<dbReference type="PRINTS" id="PR00983">
    <property type="entry name" value="TRNASYNTHCYS"/>
</dbReference>
<dbReference type="PANTHER" id="PTHR10890">
    <property type="entry name" value="CYSTEINYL-TRNA SYNTHETASE"/>
    <property type="match status" value="1"/>
</dbReference>
<evidence type="ECO:0000313" key="14">
    <source>
        <dbReference type="Proteomes" id="UP000800041"/>
    </source>
</evidence>
<dbReference type="InterPro" id="IPR014729">
    <property type="entry name" value="Rossmann-like_a/b/a_fold"/>
</dbReference>
<evidence type="ECO:0000256" key="1">
    <source>
        <dbReference type="ARBA" id="ARBA00001947"/>
    </source>
</evidence>
<feature type="region of interest" description="Disordered" evidence="11">
    <location>
        <begin position="741"/>
        <end position="768"/>
    </location>
</feature>
<evidence type="ECO:0000256" key="10">
    <source>
        <dbReference type="ARBA" id="ARBA00031499"/>
    </source>
</evidence>
<keyword evidence="8" id="KW-0648">Protein biosynthesis</keyword>
<dbReference type="Gene3D" id="3.40.50.620">
    <property type="entry name" value="HUPs"/>
    <property type="match status" value="2"/>
</dbReference>
<feature type="domain" description="tRNA synthetases class I catalytic" evidence="12">
    <location>
        <begin position="63"/>
        <end position="503"/>
    </location>
</feature>
<sequence>MPALRFPQRSVACISRIRMASSTTTTRQQPHWEQPRAVEGLPKLSIYNSLTRSKVPFFPKDPKEGVKWYACGPTVYADSHLGHARNYVSTDIIRRIMRDYFKYPVKFVMNFTDVDDKIILRARQQHLLEKFKAEHPAIDDKLLATSTAAFHAYMAKNLPLLPQDLRLEDYVAKSQEAYGLVIKGGSLAGDGTPAGDKEAKIKMHLRAAGSAQAMLLQASQDPKIVELDEFFAQMEDALLPYLDGLHGTSIDATDYTIFTKLTQHFEQRFMDDCHALNILDPDVITRVTEYCPQIVTFIEKIIENGFAYEVADTADASSIYFDIAAFEAKGKPYARLEPWNRNNQELQADGEGSLTKKSTKKRSDADFALWKSSKPGEPSWKSPWGGGRPGWHIECSVMASDVLGEQLDIHSGGIDLCFPHHDNELAQSEAYWSHPQPYQWVNYFIHMGHLSIAGSKMSKSLKNFTTIRDALSRGDWTPRGLRIVFLLGGWKEGVEITDSLVTQGNSWENRVNNFLRHTKDLQRTLSESESSKKSDQSQDSSLDDALKEAKSKLDAALTDSFDTPSAMATLLALINTSNTASPTSPSLIPIGKWITSILHTFGLDHSPITTDGIGWSGIEISSIAKPLVYPLSSLRESVRKRAIAGTTTAPEINALMSTYPVAREQPAAAIPYADVFSQFKEEVSGLAKKEAPAKEYLALCDQLRDTHLWNLDIYLEDRDGLPTLIRPVDRELRAARQEKAAREEAKLTAKRERERLEKERLEQGKLSPRDMFRTDEWSEWDEEGLPTRNARGEEVAKSLGKKLRKAMERQGKLHEAWVAARKE</sequence>
<dbReference type="SUPFAM" id="SSF52374">
    <property type="entry name" value="Nucleotidylyl transferase"/>
    <property type="match status" value="1"/>
</dbReference>
<dbReference type="GO" id="GO:0005524">
    <property type="term" value="F:ATP binding"/>
    <property type="evidence" value="ECO:0007669"/>
    <property type="project" value="UniProtKB-KW"/>
</dbReference>
<dbReference type="SUPFAM" id="SSF47323">
    <property type="entry name" value="Anticodon-binding domain of a subclass of class I aminoacyl-tRNA synthetases"/>
    <property type="match status" value="1"/>
</dbReference>
<keyword evidence="3" id="KW-0436">Ligase</keyword>
<dbReference type="OrthoDB" id="438179at2759"/>
<protein>
    <recommendedName>
        <fullName evidence="2">cysteine--tRNA ligase</fullName>
        <ecNumber evidence="2">6.1.1.16</ecNumber>
    </recommendedName>
    <alternativeName>
        <fullName evidence="10">Cysteinyl-tRNA synthetase</fullName>
    </alternativeName>
</protein>
<dbReference type="HAMAP" id="MF_00041">
    <property type="entry name" value="Cys_tRNA_synth"/>
    <property type="match status" value="1"/>
</dbReference>
<dbReference type="EMBL" id="ML977169">
    <property type="protein sequence ID" value="KAF1984284.1"/>
    <property type="molecule type" value="Genomic_DNA"/>
</dbReference>
<dbReference type="InterPro" id="IPR015803">
    <property type="entry name" value="Cys-tRNA-ligase"/>
</dbReference>
<dbReference type="GO" id="GO:0004817">
    <property type="term" value="F:cysteine-tRNA ligase activity"/>
    <property type="evidence" value="ECO:0007669"/>
    <property type="project" value="UniProtKB-EC"/>
</dbReference>
<evidence type="ECO:0000256" key="2">
    <source>
        <dbReference type="ARBA" id="ARBA00012832"/>
    </source>
</evidence>
<dbReference type="NCBIfam" id="TIGR00435">
    <property type="entry name" value="cysS"/>
    <property type="match status" value="1"/>
</dbReference>
<dbReference type="AlphaFoldDB" id="A0A6G1GU05"/>
<evidence type="ECO:0000313" key="13">
    <source>
        <dbReference type="EMBL" id="KAF1984284.1"/>
    </source>
</evidence>
<comment type="cofactor">
    <cofactor evidence="1">
        <name>Zn(2+)</name>
        <dbReference type="ChEBI" id="CHEBI:29105"/>
    </cofactor>
</comment>
<accession>A0A6G1GU05</accession>
<evidence type="ECO:0000256" key="9">
    <source>
        <dbReference type="ARBA" id="ARBA00023146"/>
    </source>
</evidence>
<keyword evidence="4" id="KW-0479">Metal-binding</keyword>
<evidence type="ECO:0000256" key="5">
    <source>
        <dbReference type="ARBA" id="ARBA00022741"/>
    </source>
</evidence>
<dbReference type="InterPro" id="IPR032678">
    <property type="entry name" value="tRNA-synt_1_cat_dom"/>
</dbReference>
<dbReference type="FunFam" id="3.40.50.620:FF:000186">
    <property type="entry name" value="Putative Cysteinyl-tRNA synthetase"/>
    <property type="match status" value="1"/>
</dbReference>
<evidence type="ECO:0000256" key="11">
    <source>
        <dbReference type="SAM" id="MobiDB-lite"/>
    </source>
</evidence>
<dbReference type="GO" id="GO:0006423">
    <property type="term" value="P:cysteinyl-tRNA aminoacylation"/>
    <property type="evidence" value="ECO:0007669"/>
    <property type="project" value="InterPro"/>
</dbReference>
<dbReference type="Pfam" id="PF01406">
    <property type="entry name" value="tRNA-synt_1e"/>
    <property type="match status" value="1"/>
</dbReference>
<dbReference type="InterPro" id="IPR009080">
    <property type="entry name" value="tRNAsynth_Ia_anticodon-bd"/>
</dbReference>
<gene>
    <name evidence="13" type="ORF">K402DRAFT_381521</name>
</gene>
<evidence type="ECO:0000256" key="7">
    <source>
        <dbReference type="ARBA" id="ARBA00022840"/>
    </source>
</evidence>
<keyword evidence="9" id="KW-0030">Aminoacyl-tRNA synthetase</keyword>
<name>A0A6G1GU05_9PEZI</name>
<proteinExistence type="inferred from homology"/>
<keyword evidence="5" id="KW-0547">Nucleotide-binding</keyword>
<feature type="region of interest" description="Disordered" evidence="11">
    <location>
        <begin position="340"/>
        <end position="360"/>
    </location>
</feature>
<dbReference type="GO" id="GO:0046872">
    <property type="term" value="F:metal ion binding"/>
    <property type="evidence" value="ECO:0007669"/>
    <property type="project" value="UniProtKB-KW"/>
</dbReference>
<dbReference type="GO" id="GO:0005737">
    <property type="term" value="C:cytoplasm"/>
    <property type="evidence" value="ECO:0007669"/>
    <property type="project" value="TreeGrafter"/>
</dbReference>
<evidence type="ECO:0000256" key="6">
    <source>
        <dbReference type="ARBA" id="ARBA00022833"/>
    </source>
</evidence>